<dbReference type="GO" id="GO:0000166">
    <property type="term" value="F:nucleotide binding"/>
    <property type="evidence" value="ECO:0007669"/>
    <property type="project" value="UniProtKB-KW"/>
</dbReference>
<dbReference type="STRING" id="1526.SAMN02910262_01104"/>
<evidence type="ECO:0000259" key="3">
    <source>
        <dbReference type="Pfam" id="PF07683"/>
    </source>
</evidence>
<dbReference type="Pfam" id="PF07683">
    <property type="entry name" value="CobW_C"/>
    <property type="match status" value="1"/>
</dbReference>
<dbReference type="InterPro" id="IPR036627">
    <property type="entry name" value="CobW-likC_sf"/>
</dbReference>
<name>A0A1I0F6A4_9FIRM</name>
<dbReference type="AlphaFoldDB" id="A0A1I0F6A4"/>
<evidence type="ECO:0000256" key="1">
    <source>
        <dbReference type="ARBA" id="ARBA00022741"/>
    </source>
</evidence>
<dbReference type="eggNOG" id="COG0523">
    <property type="taxonomic scope" value="Bacteria"/>
</dbReference>
<proteinExistence type="predicted"/>
<keyword evidence="5" id="KW-1185">Reference proteome</keyword>
<dbReference type="EMBL" id="FOIL01000023">
    <property type="protein sequence ID" value="SET53388.1"/>
    <property type="molecule type" value="Genomic_DNA"/>
</dbReference>
<evidence type="ECO:0000313" key="5">
    <source>
        <dbReference type="Proteomes" id="UP000199820"/>
    </source>
</evidence>
<sequence>MHVHNHHHHHHHHHDGEHDADEIFTSWGLETPAKYTREKVEEILHKMSETEEFGQVIRCKGMLPQEGSEKWIHFDMVPEQVDIREGSASYTGKVVVIGADLKEDLIKAAFVG</sequence>
<evidence type="ECO:0000313" key="4">
    <source>
        <dbReference type="EMBL" id="SET53388.1"/>
    </source>
</evidence>
<organism evidence="4 5">
    <name type="scientific">[Clostridium] aminophilum</name>
    <dbReference type="NCBI Taxonomy" id="1526"/>
    <lineage>
        <taxon>Bacteria</taxon>
        <taxon>Bacillati</taxon>
        <taxon>Bacillota</taxon>
        <taxon>Clostridia</taxon>
        <taxon>Lachnospirales</taxon>
        <taxon>Lachnospiraceae</taxon>
    </lineage>
</organism>
<reference evidence="4 5" key="1">
    <citation type="submission" date="2016-10" db="EMBL/GenBank/DDBJ databases">
        <authorList>
            <person name="de Groot N.N."/>
        </authorList>
    </citation>
    <scope>NUCLEOTIDE SEQUENCE [LARGE SCALE GENOMIC DNA]</scope>
    <source>
        <strain evidence="4 5">KH1P1</strain>
    </source>
</reference>
<dbReference type="Proteomes" id="UP000199820">
    <property type="component" value="Unassembled WGS sequence"/>
</dbReference>
<dbReference type="SUPFAM" id="SSF90002">
    <property type="entry name" value="Hypothetical protein YjiA, C-terminal domain"/>
    <property type="match status" value="1"/>
</dbReference>
<dbReference type="Gene3D" id="3.30.1220.10">
    <property type="entry name" value="CobW-like, C-terminal domain"/>
    <property type="match status" value="1"/>
</dbReference>
<protein>
    <submittedName>
        <fullName evidence="4">Cobalamin synthesis protein cobW C-terminal domain-containing protein</fullName>
    </submittedName>
</protein>
<evidence type="ECO:0000256" key="2">
    <source>
        <dbReference type="ARBA" id="ARBA00023186"/>
    </source>
</evidence>
<keyword evidence="2" id="KW-0143">Chaperone</keyword>
<accession>A0A1I0F6A4</accession>
<keyword evidence="1" id="KW-0547">Nucleotide-binding</keyword>
<dbReference type="InterPro" id="IPR011629">
    <property type="entry name" value="CobW-like_C"/>
</dbReference>
<gene>
    <name evidence="4" type="ORF">SAMN04487771_102337</name>
</gene>
<feature type="domain" description="CobW C-terminal" evidence="3">
    <location>
        <begin position="24"/>
        <end position="110"/>
    </location>
</feature>